<dbReference type="Proteomes" id="UP000663834">
    <property type="component" value="Unassembled WGS sequence"/>
</dbReference>
<comment type="caution">
    <text evidence="2">The sequence shown here is derived from an EMBL/GenBank/DDBJ whole genome shotgun (WGS) entry which is preliminary data.</text>
</comment>
<dbReference type="EMBL" id="CAJNOW010000181">
    <property type="protein sequence ID" value="CAF1263001.1"/>
    <property type="molecule type" value="Genomic_DNA"/>
</dbReference>
<proteinExistence type="predicted"/>
<evidence type="ECO:0000313" key="2">
    <source>
        <dbReference type="EMBL" id="CAF1263001.1"/>
    </source>
</evidence>
<reference evidence="2" key="1">
    <citation type="submission" date="2021-02" db="EMBL/GenBank/DDBJ databases">
        <authorList>
            <person name="Nowell W R."/>
        </authorList>
    </citation>
    <scope>NUCLEOTIDE SEQUENCE</scope>
</reference>
<protein>
    <submittedName>
        <fullName evidence="2">Uncharacterized protein</fullName>
    </submittedName>
</protein>
<name>A0A815AX62_9BILA</name>
<feature type="region of interest" description="Disordered" evidence="1">
    <location>
        <begin position="1"/>
        <end position="27"/>
    </location>
</feature>
<dbReference type="AlphaFoldDB" id="A0A815AX62"/>
<organism evidence="2 3">
    <name type="scientific">Rotaria magnacalcarata</name>
    <dbReference type="NCBI Taxonomy" id="392030"/>
    <lineage>
        <taxon>Eukaryota</taxon>
        <taxon>Metazoa</taxon>
        <taxon>Spiralia</taxon>
        <taxon>Gnathifera</taxon>
        <taxon>Rotifera</taxon>
        <taxon>Eurotatoria</taxon>
        <taxon>Bdelloidea</taxon>
        <taxon>Philodinida</taxon>
        <taxon>Philodinidae</taxon>
        <taxon>Rotaria</taxon>
    </lineage>
</organism>
<evidence type="ECO:0000313" key="3">
    <source>
        <dbReference type="Proteomes" id="UP000663834"/>
    </source>
</evidence>
<gene>
    <name evidence="2" type="ORF">KQP761_LOCUS2896</name>
</gene>
<accession>A0A815AX62</accession>
<sequence length="74" mass="8660">MYHQGNTNSDTDDDHVQDRSDSISNIQYHHDRRQTITSVTSNIYNHLVTRPCWLCTCLKEYLLSDYIIINVSVT</sequence>
<evidence type="ECO:0000256" key="1">
    <source>
        <dbReference type="SAM" id="MobiDB-lite"/>
    </source>
</evidence>